<gene>
    <name evidence="1" type="ORF">F5X71_29925</name>
</gene>
<protein>
    <submittedName>
        <fullName evidence="1">Uncharacterized protein</fullName>
    </submittedName>
</protein>
<dbReference type="Proteomes" id="UP000501705">
    <property type="component" value="Chromosome"/>
</dbReference>
<organism evidence="1 2">
    <name type="scientific">Nocardia brasiliensis</name>
    <dbReference type="NCBI Taxonomy" id="37326"/>
    <lineage>
        <taxon>Bacteria</taxon>
        <taxon>Bacillati</taxon>
        <taxon>Actinomycetota</taxon>
        <taxon>Actinomycetes</taxon>
        <taxon>Mycobacteriales</taxon>
        <taxon>Nocardiaceae</taxon>
        <taxon>Nocardia</taxon>
    </lineage>
</organism>
<evidence type="ECO:0000313" key="1">
    <source>
        <dbReference type="EMBL" id="QIS07789.1"/>
    </source>
</evidence>
<sequence>MSDSDNFSLEQLEGVAWPQPPENATRVMRLVYELRRRPIRKLTPEDLRVLLRQREGIAALLPRTLRLLGENPLAEGDYFPGDLLVAALGLATSFWRNNPEYVPQLCQIIRKVEAMGNLDDLGAPHDGIWEVIESFRTNTAR</sequence>
<name>A0A6G9Y3J5_NOCBR</name>
<dbReference type="EMBL" id="CP046171">
    <property type="protein sequence ID" value="QIS07789.1"/>
    <property type="molecule type" value="Genomic_DNA"/>
</dbReference>
<dbReference type="AlphaFoldDB" id="A0A6G9Y3J5"/>
<proteinExistence type="predicted"/>
<evidence type="ECO:0000313" key="2">
    <source>
        <dbReference type="Proteomes" id="UP000501705"/>
    </source>
</evidence>
<reference evidence="1 2" key="1">
    <citation type="journal article" date="2019" name="ACS Chem. Biol.">
        <title>Identification and Mobilization of a Cryptic Antibiotic Biosynthesis Gene Locus from a Human-Pathogenic Nocardia Isolate.</title>
        <authorList>
            <person name="Herisse M."/>
            <person name="Ishida K."/>
            <person name="Porter J.L."/>
            <person name="Howden B."/>
            <person name="Hertweck C."/>
            <person name="Stinear T.P."/>
            <person name="Pidot S.J."/>
        </authorList>
    </citation>
    <scope>NUCLEOTIDE SEQUENCE [LARGE SCALE GENOMIC DNA]</scope>
    <source>
        <strain evidence="1 2">AUSMDU00024985</strain>
    </source>
</reference>
<dbReference type="Pfam" id="PF18616">
    <property type="entry name" value="CdiI_3"/>
    <property type="match status" value="1"/>
</dbReference>
<accession>A0A6G9Y3J5</accession>
<dbReference type="CDD" id="cd20691">
    <property type="entry name" value="CdiI_EC536-like"/>
    <property type="match status" value="1"/>
</dbReference>
<dbReference type="InterPro" id="IPR040547">
    <property type="entry name" value="CdiI"/>
</dbReference>